<evidence type="ECO:0000313" key="1">
    <source>
        <dbReference type="EMBL" id="MFC3959997.1"/>
    </source>
</evidence>
<dbReference type="EMBL" id="JBHSAQ010000014">
    <property type="protein sequence ID" value="MFC3959997.1"/>
    <property type="molecule type" value="Genomic_DNA"/>
</dbReference>
<accession>A0ABD5NSY3</accession>
<dbReference type="AlphaFoldDB" id="A0ABD5NSY3"/>
<keyword evidence="2" id="KW-1185">Reference proteome</keyword>
<reference evidence="1 2" key="1">
    <citation type="journal article" date="2019" name="Int. J. Syst. Evol. Microbiol.">
        <title>The Global Catalogue of Microorganisms (GCM) 10K type strain sequencing project: providing services to taxonomists for standard genome sequencing and annotation.</title>
        <authorList>
            <consortium name="The Broad Institute Genomics Platform"/>
            <consortium name="The Broad Institute Genome Sequencing Center for Infectious Disease"/>
            <person name="Wu L."/>
            <person name="Ma J."/>
        </authorList>
    </citation>
    <scope>NUCLEOTIDE SEQUENCE [LARGE SCALE GENOMIC DNA]</scope>
    <source>
        <strain evidence="1 2">IBRC-M 10256</strain>
    </source>
</reference>
<protein>
    <submittedName>
        <fullName evidence="1">DUF3179 domain-containing protein</fullName>
    </submittedName>
</protein>
<dbReference type="GeneID" id="73904234"/>
<name>A0ABD5NSY3_9EURY</name>
<organism evidence="1 2">
    <name type="scientific">Halovivax cerinus</name>
    <dbReference type="NCBI Taxonomy" id="1487865"/>
    <lineage>
        <taxon>Archaea</taxon>
        <taxon>Methanobacteriati</taxon>
        <taxon>Methanobacteriota</taxon>
        <taxon>Stenosarchaea group</taxon>
        <taxon>Halobacteria</taxon>
        <taxon>Halobacteriales</taxon>
        <taxon>Natrialbaceae</taxon>
        <taxon>Halovivax</taxon>
    </lineage>
</organism>
<dbReference type="RefSeq" id="WP_256531489.1">
    <property type="nucleotide sequence ID" value="NZ_CP101824.1"/>
</dbReference>
<sequence>MNVRQVVPKDAIPSIDAPTFGTEYVGGGDDDVIVVETSPPKAYPVRILQYHEIVNDELTDVPWEAGQESTNEFDGAEPIPIAVTWCPLCASAVVYDRRLDGDVLTFGVSGKLADDDLVMYDRETDSEWKQSTGACIAGRYESRRLPVRPSAVTTWRTFRDRYPTGVVLQPVEDARSEAASEDDVPAPIDYDDRPYAGYFDGDGFGLAAHRGTDDARSWDRADIDPKTVILGLEVNSDAVGFALPRVNAAGGVVHETIAGTPVVVFATDDGIHAFENPGYTFERTEDGAFRADSTTWTGSTGESADDRRLRRLPAQRLFAFAWQDDHGPDAFYG</sequence>
<gene>
    <name evidence="1" type="ORF">ACFOUR_16680</name>
</gene>
<dbReference type="Proteomes" id="UP001595846">
    <property type="component" value="Unassembled WGS sequence"/>
</dbReference>
<dbReference type="InterPro" id="IPR021516">
    <property type="entry name" value="DUF3179"/>
</dbReference>
<comment type="caution">
    <text evidence="1">The sequence shown here is derived from an EMBL/GenBank/DDBJ whole genome shotgun (WGS) entry which is preliminary data.</text>
</comment>
<proteinExistence type="predicted"/>
<evidence type="ECO:0000313" key="2">
    <source>
        <dbReference type="Proteomes" id="UP001595846"/>
    </source>
</evidence>
<dbReference type="Pfam" id="PF11376">
    <property type="entry name" value="DUF3179"/>
    <property type="match status" value="2"/>
</dbReference>